<dbReference type="Gene3D" id="3.60.15.10">
    <property type="entry name" value="Ribonuclease Z/Hydroxyacylglutathione hydrolase-like"/>
    <property type="match status" value="1"/>
</dbReference>
<dbReference type="PANTHER" id="PTHR46233">
    <property type="entry name" value="HYDROXYACYLGLUTATHIONE HYDROLASE GLOC"/>
    <property type="match status" value="1"/>
</dbReference>
<accession>A0ABU3GVY3</accession>
<proteinExistence type="predicted"/>
<feature type="domain" description="Metallo-beta-lactamase" evidence="5">
    <location>
        <begin position="45"/>
        <end position="227"/>
    </location>
</feature>
<comment type="caution">
    <text evidence="6">The sequence shown here is derived from an EMBL/GenBank/DDBJ whole genome shotgun (WGS) entry which is preliminary data.</text>
</comment>
<keyword evidence="2" id="KW-0479">Metal-binding</keyword>
<reference evidence="7" key="1">
    <citation type="submission" date="2023-07" db="EMBL/GenBank/DDBJ databases">
        <title>Functional and genomic diversity of the sorghum phyllosphere microbiome.</title>
        <authorList>
            <person name="Shade A."/>
        </authorList>
    </citation>
    <scope>NUCLEOTIDE SEQUENCE [LARGE SCALE GENOMIC DNA]</scope>
    <source>
        <strain evidence="7">SORGH_AS_0422</strain>
    </source>
</reference>
<sequence length="243" mass="27236">MYIKMMHSSLIHLEIRNRTSETRNQKITYLYRMATLQVFPNNPYQENTYILFDDSGECAIIDPGMYTSGEQNAVVNFIRDNNLKPILLLNTHCHIDHVLGNKFVFDQYGLKPQFHEGEMIVLEAAPVSAQRTGLRYELSPLPDTFLPETGTISFGNTVLDLIFAPGHSPAHLCFYSKADGIVVGGDVLFRGSIGRTDLPGGNHNQLLTNIQEKLFTLPDDTVVYPGHGPETTIGFEKATNPFF</sequence>
<dbReference type="Pfam" id="PF00753">
    <property type="entry name" value="Lactamase_B"/>
    <property type="match status" value="1"/>
</dbReference>
<comment type="cofactor">
    <cofactor evidence="1">
        <name>Zn(2+)</name>
        <dbReference type="ChEBI" id="CHEBI:29105"/>
    </cofactor>
</comment>
<evidence type="ECO:0000256" key="2">
    <source>
        <dbReference type="ARBA" id="ARBA00022723"/>
    </source>
</evidence>
<organism evidence="6 7">
    <name type="scientific">Mucilaginibacter terrae</name>
    <dbReference type="NCBI Taxonomy" id="1955052"/>
    <lineage>
        <taxon>Bacteria</taxon>
        <taxon>Pseudomonadati</taxon>
        <taxon>Bacteroidota</taxon>
        <taxon>Sphingobacteriia</taxon>
        <taxon>Sphingobacteriales</taxon>
        <taxon>Sphingobacteriaceae</taxon>
        <taxon>Mucilaginibacter</taxon>
    </lineage>
</organism>
<dbReference type="SUPFAM" id="SSF56281">
    <property type="entry name" value="Metallo-hydrolase/oxidoreductase"/>
    <property type="match status" value="1"/>
</dbReference>
<protein>
    <submittedName>
        <fullName evidence="6">Hydroxyacylglutathione hydrolase</fullName>
        <ecNumber evidence="6">3.1.2.6</ecNumber>
    </submittedName>
</protein>
<dbReference type="InterPro" id="IPR001279">
    <property type="entry name" value="Metallo-B-lactamas"/>
</dbReference>
<evidence type="ECO:0000259" key="5">
    <source>
        <dbReference type="SMART" id="SM00849"/>
    </source>
</evidence>
<evidence type="ECO:0000256" key="4">
    <source>
        <dbReference type="ARBA" id="ARBA00022833"/>
    </source>
</evidence>
<evidence type="ECO:0000313" key="7">
    <source>
        <dbReference type="Proteomes" id="UP001258315"/>
    </source>
</evidence>
<keyword evidence="3 6" id="KW-0378">Hydrolase</keyword>
<evidence type="ECO:0000256" key="1">
    <source>
        <dbReference type="ARBA" id="ARBA00001947"/>
    </source>
</evidence>
<dbReference type="PANTHER" id="PTHR46233:SF3">
    <property type="entry name" value="HYDROXYACYLGLUTATHIONE HYDROLASE GLOC"/>
    <property type="match status" value="1"/>
</dbReference>
<keyword evidence="7" id="KW-1185">Reference proteome</keyword>
<name>A0ABU3GVY3_9SPHI</name>
<gene>
    <name evidence="6" type="ORF">QE417_003007</name>
</gene>
<dbReference type="GO" id="GO:0004416">
    <property type="term" value="F:hydroxyacylglutathione hydrolase activity"/>
    <property type="evidence" value="ECO:0007669"/>
    <property type="project" value="UniProtKB-EC"/>
</dbReference>
<dbReference type="InterPro" id="IPR036866">
    <property type="entry name" value="RibonucZ/Hydroxyglut_hydro"/>
</dbReference>
<dbReference type="Proteomes" id="UP001258315">
    <property type="component" value="Unassembled WGS sequence"/>
</dbReference>
<evidence type="ECO:0000313" key="6">
    <source>
        <dbReference type="EMBL" id="MDT3403935.1"/>
    </source>
</evidence>
<dbReference type="SMART" id="SM00849">
    <property type="entry name" value="Lactamase_B"/>
    <property type="match status" value="1"/>
</dbReference>
<evidence type="ECO:0000256" key="3">
    <source>
        <dbReference type="ARBA" id="ARBA00022801"/>
    </source>
</evidence>
<dbReference type="EMBL" id="JAVLVU010000001">
    <property type="protein sequence ID" value="MDT3403935.1"/>
    <property type="molecule type" value="Genomic_DNA"/>
</dbReference>
<dbReference type="InterPro" id="IPR051453">
    <property type="entry name" value="MBL_Glyoxalase_II"/>
</dbReference>
<keyword evidence="4" id="KW-0862">Zinc</keyword>
<dbReference type="EC" id="3.1.2.6" evidence="6"/>